<dbReference type="Proteomes" id="UP000275225">
    <property type="component" value="Unassembled WGS sequence"/>
</dbReference>
<gene>
    <name evidence="1" type="ORF">EHW97_08105</name>
</gene>
<evidence type="ECO:0000313" key="1">
    <source>
        <dbReference type="EMBL" id="RQN07982.1"/>
    </source>
</evidence>
<dbReference type="RefSeq" id="WP_124236668.1">
    <property type="nucleotide sequence ID" value="NZ_JBHUFI010000016.1"/>
</dbReference>
<protein>
    <submittedName>
        <fullName evidence="1">Methionine synthase</fullName>
    </submittedName>
</protein>
<dbReference type="SUPFAM" id="SSF51726">
    <property type="entry name" value="UROD/MetE-like"/>
    <property type="match status" value="1"/>
</dbReference>
<dbReference type="AlphaFoldDB" id="A0A3N6WSM2"/>
<organism evidence="1 2">
    <name type="scientific">Aeromicrobium camelliae</name>
    <dbReference type="NCBI Taxonomy" id="1538144"/>
    <lineage>
        <taxon>Bacteria</taxon>
        <taxon>Bacillati</taxon>
        <taxon>Actinomycetota</taxon>
        <taxon>Actinomycetes</taxon>
        <taxon>Propionibacteriales</taxon>
        <taxon>Nocardioidaceae</taxon>
        <taxon>Aeromicrobium</taxon>
    </lineage>
</organism>
<dbReference type="EMBL" id="RQJX01000009">
    <property type="protein sequence ID" value="RQN07982.1"/>
    <property type="molecule type" value="Genomic_DNA"/>
</dbReference>
<keyword evidence="2" id="KW-1185">Reference proteome</keyword>
<proteinExistence type="predicted"/>
<dbReference type="InterPro" id="IPR038071">
    <property type="entry name" value="UROD/MetE-like_sf"/>
</dbReference>
<dbReference type="OrthoDB" id="5242426at2"/>
<name>A0A3N6WSM2_9ACTN</name>
<comment type="caution">
    <text evidence="1">The sequence shown here is derived from an EMBL/GenBank/DDBJ whole genome shotgun (WGS) entry which is preliminary data.</text>
</comment>
<sequence length="309" mass="32750">MRATGVGSMPGEDYLETLKVVSGELSDLVFVPELPSRGAQAGMIGRTLGVVSELAVDLQPAGWRLALGDGIDHRRATSLLAQDLDVMEEHLQEYDGAVKHQLTGPLTLAAAVALPRGERVLADHGARRDLAEALAEGVREHLADLRRRFPGRELILQIDEPGISAVLSGSVPTSSGFGRYRVVHPPEADALLRPVVEAADDAGATPIVHCCAEQVPVSLLAGAGFTAIGFDLSLARPEDVWAEAIEQGVDLWFGSLDEPAVETFMRRLGYEPPSYAGRSVVTPPCGLAGSTPAEARSALARAQRVAGRF</sequence>
<evidence type="ECO:0000313" key="2">
    <source>
        <dbReference type="Proteomes" id="UP000275225"/>
    </source>
</evidence>
<reference evidence="1 2" key="1">
    <citation type="submission" date="2018-11" db="EMBL/GenBank/DDBJ databases">
        <authorList>
            <person name="Li F."/>
        </authorList>
    </citation>
    <scope>NUCLEOTIDE SEQUENCE [LARGE SCALE GENOMIC DNA]</scope>
    <source>
        <strain evidence="1 2">YS17T</strain>
    </source>
</reference>
<accession>A0A3N6WSM2</accession>
<dbReference type="Gene3D" id="3.20.20.210">
    <property type="match status" value="1"/>
</dbReference>